<dbReference type="OrthoDB" id="4168525at2"/>
<dbReference type="GO" id="GO:0005506">
    <property type="term" value="F:iron ion binding"/>
    <property type="evidence" value="ECO:0007669"/>
    <property type="project" value="InterPro"/>
</dbReference>
<gene>
    <name evidence="3" type="ORF">SAMN04489712_10617</name>
</gene>
<dbReference type="GO" id="GO:0004497">
    <property type="term" value="F:monooxygenase activity"/>
    <property type="evidence" value="ECO:0007669"/>
    <property type="project" value="UniProtKB-KW"/>
</dbReference>
<dbReference type="GO" id="GO:0016705">
    <property type="term" value="F:oxidoreductase activity, acting on paired donors, with incorporation or reduction of molecular oxygen"/>
    <property type="evidence" value="ECO:0007669"/>
    <property type="project" value="InterPro"/>
</dbReference>
<name>A0A1H6AUB3_9ACTN</name>
<dbReference type="InterPro" id="IPR036396">
    <property type="entry name" value="Cyt_P450_sf"/>
</dbReference>
<dbReference type="Proteomes" id="UP000236723">
    <property type="component" value="Unassembled WGS sequence"/>
</dbReference>
<evidence type="ECO:0000256" key="1">
    <source>
        <dbReference type="ARBA" id="ARBA00010617"/>
    </source>
</evidence>
<proteinExistence type="inferred from homology"/>
<dbReference type="InterPro" id="IPR017972">
    <property type="entry name" value="Cyt_P450_CS"/>
</dbReference>
<dbReference type="PANTHER" id="PTHR46696">
    <property type="entry name" value="P450, PUTATIVE (EUROFUNG)-RELATED"/>
    <property type="match status" value="1"/>
</dbReference>
<sequence>MNPSDQMTADGYLDRYEAAAERDPLGGIALLAGWLRTDWRPLFAELRAHRPVLVTPAFALVTRFTDVTDVLSRGEVFTVSGYAPRLEAALGGPVMLTRDGTPLNWREKALMQVMLPPDDVPHVRELVGRTADEALDAARPRGRIEAVGELFRHICMTVCAQYFGFPGPDAQTLSRWSRAVMTDATANLAGDPQIHAAAVRAGGEMMDHLHRLLAERRAQLAAGRPPAPQDVFGRLVRTVLPEELALDDRRVAINVAALLLGFAENASGSMVHVVQQILRRPQVHRAAAEAAHDPDPAVFDPHVWEALRLDPFLKMIPRTCAHDHVLAAGTPHETRVPAGTLVLAAVASAMFDEAVVAEPEEFRLDRPRHVGLHFGHGPHACPGVHPGAAVICETVRRLLRRPGLRLLPPPDGLVVRDRDVFPDRFPLGLDQKGS</sequence>
<evidence type="ECO:0000313" key="4">
    <source>
        <dbReference type="Proteomes" id="UP000236723"/>
    </source>
</evidence>
<keyword evidence="2" id="KW-0560">Oxidoreductase</keyword>
<comment type="similarity">
    <text evidence="1 2">Belongs to the cytochrome P450 family.</text>
</comment>
<dbReference type="RefSeq" id="WP_103938556.1">
    <property type="nucleotide sequence ID" value="NZ_FNVO01000006.1"/>
</dbReference>
<reference evidence="4" key="1">
    <citation type="submission" date="2016-10" db="EMBL/GenBank/DDBJ databases">
        <authorList>
            <person name="Varghese N."/>
            <person name="Submissions S."/>
        </authorList>
    </citation>
    <scope>NUCLEOTIDE SEQUENCE [LARGE SCALE GENOMIC DNA]</scope>
    <source>
        <strain evidence="4">DSM 43163</strain>
    </source>
</reference>
<dbReference type="PANTHER" id="PTHR46696:SF1">
    <property type="entry name" value="CYTOCHROME P450 YJIB-RELATED"/>
    <property type="match status" value="1"/>
</dbReference>
<dbReference type="EMBL" id="FNVO01000006">
    <property type="protein sequence ID" value="SEG52249.1"/>
    <property type="molecule type" value="Genomic_DNA"/>
</dbReference>
<keyword evidence="2" id="KW-0349">Heme</keyword>
<evidence type="ECO:0000313" key="3">
    <source>
        <dbReference type="EMBL" id="SEG52249.1"/>
    </source>
</evidence>
<keyword evidence="4" id="KW-1185">Reference proteome</keyword>
<dbReference type="Pfam" id="PF00067">
    <property type="entry name" value="p450"/>
    <property type="match status" value="1"/>
</dbReference>
<evidence type="ECO:0000256" key="2">
    <source>
        <dbReference type="RuleBase" id="RU000461"/>
    </source>
</evidence>
<organism evidence="3 4">
    <name type="scientific">Thermomonospora echinospora</name>
    <dbReference type="NCBI Taxonomy" id="1992"/>
    <lineage>
        <taxon>Bacteria</taxon>
        <taxon>Bacillati</taxon>
        <taxon>Actinomycetota</taxon>
        <taxon>Actinomycetes</taxon>
        <taxon>Streptosporangiales</taxon>
        <taxon>Thermomonosporaceae</taxon>
        <taxon>Thermomonospora</taxon>
    </lineage>
</organism>
<accession>A0A1H6AUB3</accession>
<dbReference type="SUPFAM" id="SSF48264">
    <property type="entry name" value="Cytochrome P450"/>
    <property type="match status" value="1"/>
</dbReference>
<dbReference type="AlphaFoldDB" id="A0A1H6AUB3"/>
<dbReference type="PROSITE" id="PS00086">
    <property type="entry name" value="CYTOCHROME_P450"/>
    <property type="match status" value="1"/>
</dbReference>
<protein>
    <submittedName>
        <fullName evidence="3">Cytochrome P450</fullName>
    </submittedName>
</protein>
<dbReference type="Gene3D" id="1.10.630.10">
    <property type="entry name" value="Cytochrome P450"/>
    <property type="match status" value="1"/>
</dbReference>
<keyword evidence="2" id="KW-0503">Monooxygenase</keyword>
<dbReference type="GO" id="GO:0020037">
    <property type="term" value="F:heme binding"/>
    <property type="evidence" value="ECO:0007669"/>
    <property type="project" value="InterPro"/>
</dbReference>
<dbReference type="InterPro" id="IPR001128">
    <property type="entry name" value="Cyt_P450"/>
</dbReference>
<keyword evidence="2" id="KW-0408">Iron</keyword>
<keyword evidence="2" id="KW-0479">Metal-binding</keyword>